<dbReference type="EMBL" id="NNAY01000738">
    <property type="protein sequence ID" value="OXU26748.1"/>
    <property type="molecule type" value="Genomic_DNA"/>
</dbReference>
<comment type="caution">
    <text evidence="1">The sequence shown here is derived from an EMBL/GenBank/DDBJ whole genome shotgun (WGS) entry which is preliminary data.</text>
</comment>
<evidence type="ECO:0000313" key="1">
    <source>
        <dbReference type="EMBL" id="OXU26748.1"/>
    </source>
</evidence>
<sequence>MVLFYTAQLVPERSEGAKRHVKLNHLSQEYPQTAKVRKSRLFVTKVVLICTVRLTNSLRSCANLTVQIRTTLVTNRRDLTADFSHTTEKCVTDLLTHFERCKVSQEVSTELQPH</sequence>
<gene>
    <name evidence="1" type="ORF">TSAR_009676</name>
</gene>
<dbReference type="Proteomes" id="UP000215335">
    <property type="component" value="Unassembled WGS sequence"/>
</dbReference>
<protein>
    <submittedName>
        <fullName evidence="1">Uncharacterized protein</fullName>
    </submittedName>
</protein>
<name>A0A232F8E5_9HYME</name>
<dbReference type="AlphaFoldDB" id="A0A232F8E5"/>
<keyword evidence="2" id="KW-1185">Reference proteome</keyword>
<reference evidence="1 2" key="1">
    <citation type="journal article" date="2017" name="Curr. Biol.">
        <title>The Evolution of Venom by Co-option of Single-Copy Genes.</title>
        <authorList>
            <person name="Martinson E.O."/>
            <person name="Mrinalini"/>
            <person name="Kelkar Y.D."/>
            <person name="Chang C.H."/>
            <person name="Werren J.H."/>
        </authorList>
    </citation>
    <scope>NUCLEOTIDE SEQUENCE [LARGE SCALE GENOMIC DNA]</scope>
    <source>
        <strain evidence="1 2">Alberta</strain>
        <tissue evidence="1">Whole body</tissue>
    </source>
</reference>
<accession>A0A232F8E5</accession>
<evidence type="ECO:0000313" key="2">
    <source>
        <dbReference type="Proteomes" id="UP000215335"/>
    </source>
</evidence>
<organism evidence="1 2">
    <name type="scientific">Trichomalopsis sarcophagae</name>
    <dbReference type="NCBI Taxonomy" id="543379"/>
    <lineage>
        <taxon>Eukaryota</taxon>
        <taxon>Metazoa</taxon>
        <taxon>Ecdysozoa</taxon>
        <taxon>Arthropoda</taxon>
        <taxon>Hexapoda</taxon>
        <taxon>Insecta</taxon>
        <taxon>Pterygota</taxon>
        <taxon>Neoptera</taxon>
        <taxon>Endopterygota</taxon>
        <taxon>Hymenoptera</taxon>
        <taxon>Apocrita</taxon>
        <taxon>Proctotrupomorpha</taxon>
        <taxon>Chalcidoidea</taxon>
        <taxon>Pteromalidae</taxon>
        <taxon>Pteromalinae</taxon>
        <taxon>Trichomalopsis</taxon>
    </lineage>
</organism>
<proteinExistence type="predicted"/>